<reference evidence="1 2" key="1">
    <citation type="journal article" date="2019" name="Int. J. Syst. Evol. Microbiol.">
        <title>The Global Catalogue of Microorganisms (GCM) 10K type strain sequencing project: providing services to taxonomists for standard genome sequencing and annotation.</title>
        <authorList>
            <consortium name="The Broad Institute Genomics Platform"/>
            <consortium name="The Broad Institute Genome Sequencing Center for Infectious Disease"/>
            <person name="Wu L."/>
            <person name="Ma J."/>
        </authorList>
    </citation>
    <scope>NUCLEOTIDE SEQUENCE [LARGE SCALE GENOMIC DNA]</scope>
    <source>
        <strain evidence="1 2">JCM 14942</strain>
    </source>
</reference>
<dbReference type="Proteomes" id="UP001500842">
    <property type="component" value="Unassembled WGS sequence"/>
</dbReference>
<proteinExistence type="predicted"/>
<sequence>MSHARKSSSSMDLMVRVETVTDDGAYGWVLESCEHSVTLQVPDNDVDRPGWIITVPWDQVIRLIEVTEFMTRTLTTEDA</sequence>
<comment type="caution">
    <text evidence="1">The sequence shown here is derived from an EMBL/GenBank/DDBJ whole genome shotgun (WGS) entry which is preliminary data.</text>
</comment>
<protein>
    <submittedName>
        <fullName evidence="1">Uncharacterized protein</fullName>
    </submittedName>
</protein>
<organism evidence="1 2">
    <name type="scientific">Nocardioides humi</name>
    <dbReference type="NCBI Taxonomy" id="449461"/>
    <lineage>
        <taxon>Bacteria</taxon>
        <taxon>Bacillati</taxon>
        <taxon>Actinomycetota</taxon>
        <taxon>Actinomycetes</taxon>
        <taxon>Propionibacteriales</taxon>
        <taxon>Nocardioidaceae</taxon>
        <taxon>Nocardioides</taxon>
    </lineage>
</organism>
<evidence type="ECO:0000313" key="1">
    <source>
        <dbReference type="EMBL" id="GAA1543271.1"/>
    </source>
</evidence>
<dbReference type="EMBL" id="BAAAOR010000040">
    <property type="protein sequence ID" value="GAA1543271.1"/>
    <property type="molecule type" value="Genomic_DNA"/>
</dbReference>
<accession>A0ABN2BNX7</accession>
<gene>
    <name evidence="1" type="ORF">GCM10009788_52230</name>
</gene>
<keyword evidence="2" id="KW-1185">Reference proteome</keyword>
<evidence type="ECO:0000313" key="2">
    <source>
        <dbReference type="Proteomes" id="UP001500842"/>
    </source>
</evidence>
<name>A0ABN2BNX7_9ACTN</name>